<feature type="transmembrane region" description="Helical" evidence="1">
    <location>
        <begin position="68"/>
        <end position="88"/>
    </location>
</feature>
<reference evidence="2 3" key="1">
    <citation type="submission" date="2020-08" db="EMBL/GenBank/DDBJ databases">
        <title>Genomic Encyclopedia of Type Strains, Phase IV (KMG-IV): sequencing the most valuable type-strain genomes for metagenomic binning, comparative biology and taxonomic classification.</title>
        <authorList>
            <person name="Goeker M."/>
        </authorList>
    </citation>
    <scope>NUCLEOTIDE SEQUENCE [LARGE SCALE GENOMIC DNA]</scope>
    <source>
        <strain evidence="2 3">DSM 21793</strain>
    </source>
</reference>
<dbReference type="Proteomes" id="UP000530564">
    <property type="component" value="Unassembled WGS sequence"/>
</dbReference>
<gene>
    <name evidence="2" type="ORF">GGQ61_000371</name>
</gene>
<keyword evidence="1" id="KW-1133">Transmembrane helix</keyword>
<accession>A0A839ZUI4</accession>
<dbReference type="EMBL" id="JACIDK010000001">
    <property type="protein sequence ID" value="MBB3889674.1"/>
    <property type="molecule type" value="Genomic_DNA"/>
</dbReference>
<evidence type="ECO:0000313" key="3">
    <source>
        <dbReference type="Proteomes" id="UP000530564"/>
    </source>
</evidence>
<proteinExistence type="predicted"/>
<feature type="transmembrane region" description="Helical" evidence="1">
    <location>
        <begin position="100"/>
        <end position="122"/>
    </location>
</feature>
<name>A0A839ZUI4_9CAUL</name>
<organism evidence="2 3">
    <name type="scientific">Phenylobacterium haematophilum</name>
    <dbReference type="NCBI Taxonomy" id="98513"/>
    <lineage>
        <taxon>Bacteria</taxon>
        <taxon>Pseudomonadati</taxon>
        <taxon>Pseudomonadota</taxon>
        <taxon>Alphaproteobacteria</taxon>
        <taxon>Caulobacterales</taxon>
        <taxon>Caulobacteraceae</taxon>
        <taxon>Phenylobacterium</taxon>
    </lineage>
</organism>
<feature type="transmembrane region" description="Helical" evidence="1">
    <location>
        <begin position="12"/>
        <end position="29"/>
    </location>
</feature>
<protein>
    <submittedName>
        <fullName evidence="2">Peptidoglycan/LPS O-acetylase OafA/YrhL</fullName>
    </submittedName>
</protein>
<evidence type="ECO:0000256" key="1">
    <source>
        <dbReference type="SAM" id="Phobius"/>
    </source>
</evidence>
<comment type="caution">
    <text evidence="2">The sequence shown here is derived from an EMBL/GenBank/DDBJ whole genome shotgun (WGS) entry which is preliminary data.</text>
</comment>
<keyword evidence="1" id="KW-0812">Transmembrane</keyword>
<keyword evidence="1" id="KW-0472">Membrane</keyword>
<evidence type="ECO:0000313" key="2">
    <source>
        <dbReference type="EMBL" id="MBB3889674.1"/>
    </source>
</evidence>
<dbReference type="AlphaFoldDB" id="A0A839ZUI4"/>
<dbReference type="RefSeq" id="WP_183769674.1">
    <property type="nucleotide sequence ID" value="NZ_JACIDK010000001.1"/>
</dbReference>
<keyword evidence="3" id="KW-1185">Reference proteome</keyword>
<sequence length="155" mass="18032">MLAALYARRFLRILPIYFVTLGLMALAFWDEVRPSLAWHALFGSDFWFALHDDWSPWLLAYLWSLGRISYGLYLFHMPVFALVMALVNRGLAPHRIIEAGLMRLGVVGGLTILAASASWVLFERPINDLKRHFRYRADTPRRNRFHIRALRSEST</sequence>